<dbReference type="PANTHER" id="PTHR30250">
    <property type="entry name" value="PST FAMILY PREDICTED COLANIC ACID TRANSPORTER"/>
    <property type="match status" value="1"/>
</dbReference>
<dbReference type="PANTHER" id="PTHR30250:SF11">
    <property type="entry name" value="O-ANTIGEN TRANSPORTER-RELATED"/>
    <property type="match status" value="1"/>
</dbReference>
<dbReference type="EMBL" id="AXUT01000142">
    <property type="protein sequence ID" value="ESU79789.1"/>
    <property type="molecule type" value="Genomic_DNA"/>
</dbReference>
<feature type="transmembrane region" description="Helical" evidence="7">
    <location>
        <begin position="163"/>
        <end position="186"/>
    </location>
</feature>
<evidence type="ECO:0000256" key="2">
    <source>
        <dbReference type="ARBA" id="ARBA00022475"/>
    </source>
</evidence>
<reference evidence="8 9" key="1">
    <citation type="submission" date="2013-10" db="EMBL/GenBank/DDBJ databases">
        <title>Draft genomes and the virulence plasmids of Sd1617 vaccine constructs: WRSd3 and WRSd5.</title>
        <authorList>
            <person name="Aksomboon Vongsawan A."/>
            <person name="Venkatesan M.M."/>
            <person name="Vaisvil B."/>
            <person name="Emel G."/>
            <person name="Kepatral V."/>
            <person name="Sethabutr O."/>
            <person name="Serichantalergs O."/>
            <person name="Mason C."/>
        </authorList>
    </citation>
    <scope>NUCLEOTIDE SEQUENCE [LARGE SCALE GENOMIC DNA]</scope>
    <source>
        <strain evidence="8 9">WRSd3</strain>
    </source>
</reference>
<dbReference type="CDD" id="cd13128">
    <property type="entry name" value="MATE_Wzx_like"/>
    <property type="match status" value="1"/>
</dbReference>
<proteinExistence type="predicted"/>
<comment type="caution">
    <text evidence="8">The sequence shown here is derived from an EMBL/GenBank/DDBJ whole genome shotgun (WGS) entry which is preliminary data.</text>
</comment>
<sequence>MKKNILLLFLVHGANYLFPFIVLPYQTRILSIETFADVAKIQAAVMLLSLIVNYGYNLSSTRAIARAVSQAEINKIYSETLIVKLLLATICLALGCVHLMYVKEYSLIYPFIISSIYLYGSALFATWLFQGLEKMKAVVIATTIAKLTGVILTFILVKSPNDIVAALFTQNIGMFISGIISIYLVRKNKYATVICFRLKNIIVSLKEAWPFFLSLAATSVYTYFNVILLSFYAGDYVVANFNAADKLRMAAQGLLIPIGQAVFPRLSKLEGYEYSSKLKIYAIRYAIFGVCISAGLVFLGPMLTTIYLGKEYSLSGEYLQSMFLLPATISISTILSQWMLIPQGKEKILSRIYILGAIVHLLYAFPLVYYYGAWGMVISILFTEVLIVLFMLKAVK</sequence>
<feature type="transmembrane region" description="Helical" evidence="7">
    <location>
        <begin position="107"/>
        <end position="130"/>
    </location>
</feature>
<keyword evidence="5 7" id="KW-0472">Membrane</keyword>
<evidence type="ECO:0000256" key="3">
    <source>
        <dbReference type="ARBA" id="ARBA00022692"/>
    </source>
</evidence>
<organism evidence="8 9">
    <name type="scientific">Shigella dysenteriae WRSd3</name>
    <dbReference type="NCBI Taxonomy" id="1401327"/>
    <lineage>
        <taxon>Bacteria</taxon>
        <taxon>Pseudomonadati</taxon>
        <taxon>Pseudomonadota</taxon>
        <taxon>Gammaproteobacteria</taxon>
        <taxon>Enterobacterales</taxon>
        <taxon>Enterobacteriaceae</taxon>
        <taxon>Shigella</taxon>
    </lineage>
</organism>
<dbReference type="PRINTS" id="PR00173">
    <property type="entry name" value="EDTRNSPORT"/>
</dbReference>
<comment type="subcellular location">
    <subcellularLocation>
        <location evidence="1">Cell membrane</location>
        <topology evidence="1">Multi-pass membrane protein</topology>
    </subcellularLocation>
</comment>
<name>A0A090NI92_SHIDY</name>
<feature type="transmembrane region" description="Helical" evidence="7">
    <location>
        <begin position="38"/>
        <end position="56"/>
    </location>
</feature>
<dbReference type="RefSeq" id="WP_000739384.1">
    <property type="nucleotide sequence ID" value="NZ_AXUT01000142.1"/>
</dbReference>
<evidence type="ECO:0000256" key="6">
    <source>
        <dbReference type="ARBA" id="ARBA00049738"/>
    </source>
</evidence>
<evidence type="ECO:0000256" key="5">
    <source>
        <dbReference type="ARBA" id="ARBA00023136"/>
    </source>
</evidence>
<accession>A0A090NI92</accession>
<keyword evidence="4 7" id="KW-1133">Transmembrane helix</keyword>
<dbReference type="AlphaFoldDB" id="A0A090NI92"/>
<keyword evidence="3 7" id="KW-0812">Transmembrane</keyword>
<keyword evidence="2" id="KW-1003">Cell membrane</keyword>
<evidence type="ECO:0000256" key="7">
    <source>
        <dbReference type="SAM" id="Phobius"/>
    </source>
</evidence>
<dbReference type="InterPro" id="IPR050833">
    <property type="entry name" value="Poly_Biosynth_Transport"/>
</dbReference>
<dbReference type="Proteomes" id="UP000017944">
    <property type="component" value="Unassembled WGS sequence"/>
</dbReference>
<dbReference type="GO" id="GO:0005886">
    <property type="term" value="C:plasma membrane"/>
    <property type="evidence" value="ECO:0007669"/>
    <property type="project" value="UniProtKB-SubCell"/>
</dbReference>
<dbReference type="SMR" id="A0A090NI92"/>
<protein>
    <recommendedName>
        <fullName evidence="6">Putative O-antigen transporter</fullName>
    </recommendedName>
</protein>
<evidence type="ECO:0000313" key="9">
    <source>
        <dbReference type="Proteomes" id="UP000017944"/>
    </source>
</evidence>
<evidence type="ECO:0000256" key="4">
    <source>
        <dbReference type="ARBA" id="ARBA00022989"/>
    </source>
</evidence>
<feature type="transmembrane region" description="Helical" evidence="7">
    <location>
        <begin position="321"/>
        <end position="341"/>
    </location>
</feature>
<feature type="transmembrane region" description="Helical" evidence="7">
    <location>
        <begin position="286"/>
        <end position="309"/>
    </location>
</feature>
<feature type="transmembrane region" description="Helical" evidence="7">
    <location>
        <begin position="249"/>
        <end position="266"/>
    </location>
</feature>
<evidence type="ECO:0000256" key="1">
    <source>
        <dbReference type="ARBA" id="ARBA00004651"/>
    </source>
</evidence>
<feature type="transmembrane region" description="Helical" evidence="7">
    <location>
        <begin position="137"/>
        <end position="157"/>
    </location>
</feature>
<gene>
    <name evidence="8" type="ORF">WRSd3_01897</name>
</gene>
<feature type="transmembrane region" description="Helical" evidence="7">
    <location>
        <begin position="371"/>
        <end position="392"/>
    </location>
</feature>
<dbReference type="InterPro" id="IPR002797">
    <property type="entry name" value="Polysacc_synth"/>
</dbReference>
<feature type="transmembrane region" description="Helical" evidence="7">
    <location>
        <begin position="81"/>
        <end position="101"/>
    </location>
</feature>
<dbReference type="PATRIC" id="fig|1401327.3.peg.1761"/>
<dbReference type="Pfam" id="PF01943">
    <property type="entry name" value="Polysacc_synt"/>
    <property type="match status" value="1"/>
</dbReference>
<feature type="transmembrane region" description="Helical" evidence="7">
    <location>
        <begin position="7"/>
        <end position="26"/>
    </location>
</feature>
<feature type="transmembrane region" description="Helical" evidence="7">
    <location>
        <begin position="348"/>
        <end position="365"/>
    </location>
</feature>
<evidence type="ECO:0000313" key="8">
    <source>
        <dbReference type="EMBL" id="ESU79789.1"/>
    </source>
</evidence>
<feature type="transmembrane region" description="Helical" evidence="7">
    <location>
        <begin position="207"/>
        <end position="229"/>
    </location>
</feature>